<protein>
    <submittedName>
        <fullName evidence="1">Uncharacterized protein</fullName>
    </submittedName>
</protein>
<dbReference type="Proteomes" id="UP001341281">
    <property type="component" value="Chromosome 08"/>
</dbReference>
<dbReference type="EMBL" id="CP144752">
    <property type="protein sequence ID" value="WVZ90521.1"/>
    <property type="molecule type" value="Genomic_DNA"/>
</dbReference>
<accession>A0AAQ3XAG2</accession>
<name>A0AAQ3XAG2_PASNO</name>
<keyword evidence="2" id="KW-1185">Reference proteome</keyword>
<sequence>MTLRDLGQAVVLRGVAYWHLSLRLKVESGAAADVLFAVRFDTPEPPAHVTSVPPHGINSNYNRSLGLLGATLDGKLCVIRAGYCAGYLNVVRTVWEEDGGGGCGAGGRWERWERGRCGRRFRFSHIVLQYSDRIHLRWFCERSGVLFLTLLGDGCSYPGTFALDMATGKIDRVADAVDDEDAACKSRSYFIGYEMDRASYLASIARHNN</sequence>
<evidence type="ECO:0000313" key="2">
    <source>
        <dbReference type="Proteomes" id="UP001341281"/>
    </source>
</evidence>
<dbReference type="AlphaFoldDB" id="A0AAQ3XAG2"/>
<reference evidence="1 2" key="1">
    <citation type="submission" date="2024-02" db="EMBL/GenBank/DDBJ databases">
        <title>High-quality chromosome-scale genome assembly of Pensacola bahiagrass (Paspalum notatum Flugge var. saurae).</title>
        <authorList>
            <person name="Vega J.M."/>
            <person name="Podio M."/>
            <person name="Orjuela J."/>
            <person name="Siena L.A."/>
            <person name="Pessino S.C."/>
            <person name="Combes M.C."/>
            <person name="Mariac C."/>
            <person name="Albertini E."/>
            <person name="Pupilli F."/>
            <person name="Ortiz J.P.A."/>
            <person name="Leblanc O."/>
        </authorList>
    </citation>
    <scope>NUCLEOTIDE SEQUENCE [LARGE SCALE GENOMIC DNA]</scope>
    <source>
        <strain evidence="1">R1</strain>
        <tissue evidence="1">Leaf</tissue>
    </source>
</reference>
<gene>
    <name evidence="1" type="ORF">U9M48_036815</name>
</gene>
<dbReference type="PANTHER" id="PTHR36140">
    <property type="entry name" value="F-BOX DOMAIN-CONTAINING PROTEIN-RELATED"/>
    <property type="match status" value="1"/>
</dbReference>
<dbReference type="PANTHER" id="PTHR36140:SF9">
    <property type="entry name" value="F-BOX DOMAIN CONTAINING PROTEIN"/>
    <property type="match status" value="1"/>
</dbReference>
<evidence type="ECO:0000313" key="1">
    <source>
        <dbReference type="EMBL" id="WVZ90521.1"/>
    </source>
</evidence>
<organism evidence="1 2">
    <name type="scientific">Paspalum notatum var. saurae</name>
    <dbReference type="NCBI Taxonomy" id="547442"/>
    <lineage>
        <taxon>Eukaryota</taxon>
        <taxon>Viridiplantae</taxon>
        <taxon>Streptophyta</taxon>
        <taxon>Embryophyta</taxon>
        <taxon>Tracheophyta</taxon>
        <taxon>Spermatophyta</taxon>
        <taxon>Magnoliopsida</taxon>
        <taxon>Liliopsida</taxon>
        <taxon>Poales</taxon>
        <taxon>Poaceae</taxon>
        <taxon>PACMAD clade</taxon>
        <taxon>Panicoideae</taxon>
        <taxon>Andropogonodae</taxon>
        <taxon>Paspaleae</taxon>
        <taxon>Paspalinae</taxon>
        <taxon>Paspalum</taxon>
    </lineage>
</organism>
<proteinExistence type="predicted"/>